<dbReference type="InterPro" id="IPR005475">
    <property type="entry name" value="Transketolase-like_Pyr-bd"/>
</dbReference>
<keyword evidence="5" id="KW-1133">Transmembrane helix</keyword>
<dbReference type="AlphaFoldDB" id="A0A2M7QAZ9"/>
<sequence>MTKQNLKLNGPDEQKKLLAATRDGFGQGLVEAAESDERLIGICADLTESLKMTEFERRFPKRFVRIGVSEQLLVALGAGFALAGKIPFVASFAAFSPGRSWEQIRTNVCLNGVNLKVVGGHAGLSVGADGATHQALEDIALMRCLPNMTVIVPCDSEQARRATLALAELDGSAYLRLGRAKTPTLTSADTPFEIGRIQTFRDGDDTAIVACGLMVGKSLQAAEELAAEDGIECSVLNCHTIKPLDDEAVLSAAEKCGAMVTAEEHQIAGGLGSTVSELLAQNMPVPIEFVGVHDRFGQSGESEELLTEYGLTVNDIKSAVRRAIRRKK</sequence>
<name>A0A2M7QAZ9_9BACT</name>
<dbReference type="SMART" id="SM00861">
    <property type="entry name" value="Transket_pyr"/>
    <property type="match status" value="1"/>
</dbReference>
<dbReference type="Gene3D" id="3.40.50.970">
    <property type="match status" value="1"/>
</dbReference>
<evidence type="ECO:0000313" key="7">
    <source>
        <dbReference type="EMBL" id="PIY62817.1"/>
    </source>
</evidence>
<dbReference type="Proteomes" id="UP000230973">
    <property type="component" value="Unassembled WGS sequence"/>
</dbReference>
<proteinExistence type="inferred from homology"/>
<dbReference type="InterPro" id="IPR009014">
    <property type="entry name" value="Transketo_C/PFOR_II"/>
</dbReference>
<gene>
    <name evidence="7" type="ORF">COY93_02365</name>
</gene>
<dbReference type="PROSITE" id="PS00802">
    <property type="entry name" value="TRANSKETOLASE_2"/>
    <property type="match status" value="1"/>
</dbReference>
<dbReference type="GO" id="GO:0016740">
    <property type="term" value="F:transferase activity"/>
    <property type="evidence" value="ECO:0007669"/>
    <property type="project" value="UniProtKB-KW"/>
</dbReference>
<dbReference type="Pfam" id="PF02779">
    <property type="entry name" value="Transket_pyr"/>
    <property type="match status" value="1"/>
</dbReference>
<dbReference type="Pfam" id="PF02780">
    <property type="entry name" value="Transketolase_C"/>
    <property type="match status" value="1"/>
</dbReference>
<keyword evidence="3" id="KW-0808">Transferase</keyword>
<dbReference type="InterPro" id="IPR051157">
    <property type="entry name" value="PDH/Transketolase"/>
</dbReference>
<dbReference type="InterPro" id="IPR020826">
    <property type="entry name" value="Transketolase_BS"/>
</dbReference>
<dbReference type="SUPFAM" id="SSF52518">
    <property type="entry name" value="Thiamin diphosphate-binding fold (THDP-binding)"/>
    <property type="match status" value="1"/>
</dbReference>
<dbReference type="Gene3D" id="3.40.50.920">
    <property type="match status" value="1"/>
</dbReference>
<dbReference type="EMBL" id="PFLC01000027">
    <property type="protein sequence ID" value="PIY62817.1"/>
    <property type="molecule type" value="Genomic_DNA"/>
</dbReference>
<dbReference type="PANTHER" id="PTHR43825">
    <property type="entry name" value="PYRUVATE DEHYDROGENASE E1 COMPONENT"/>
    <property type="match status" value="1"/>
</dbReference>
<evidence type="ECO:0000256" key="2">
    <source>
        <dbReference type="ARBA" id="ARBA00007131"/>
    </source>
</evidence>
<feature type="transmembrane region" description="Helical" evidence="5">
    <location>
        <begin position="72"/>
        <end position="95"/>
    </location>
</feature>
<dbReference type="FunFam" id="3.40.50.970:FF:000129">
    <property type="entry name" value="Transketolase"/>
    <property type="match status" value="1"/>
</dbReference>
<dbReference type="PANTHER" id="PTHR43825:SF1">
    <property type="entry name" value="TRANSKETOLASE-LIKE PYRIMIDINE-BINDING DOMAIN-CONTAINING PROTEIN"/>
    <property type="match status" value="1"/>
</dbReference>
<comment type="similarity">
    <text evidence="2">Belongs to the transketolase family.</text>
</comment>
<dbReference type="SUPFAM" id="SSF52922">
    <property type="entry name" value="TK C-terminal domain-like"/>
    <property type="match status" value="1"/>
</dbReference>
<protein>
    <submittedName>
        <fullName evidence="7">Transketolase</fullName>
    </submittedName>
</protein>
<comment type="cofactor">
    <cofactor evidence="1">
        <name>thiamine diphosphate</name>
        <dbReference type="ChEBI" id="CHEBI:58937"/>
    </cofactor>
</comment>
<accession>A0A2M7QAZ9</accession>
<organism evidence="7 8">
    <name type="scientific">Candidatus Uhrbacteria bacterium CG_4_10_14_0_8_um_filter_58_22</name>
    <dbReference type="NCBI Taxonomy" id="1975029"/>
    <lineage>
        <taxon>Bacteria</taxon>
        <taxon>Candidatus Uhriibacteriota</taxon>
    </lineage>
</organism>
<evidence type="ECO:0000259" key="6">
    <source>
        <dbReference type="SMART" id="SM00861"/>
    </source>
</evidence>
<evidence type="ECO:0000313" key="8">
    <source>
        <dbReference type="Proteomes" id="UP000230973"/>
    </source>
</evidence>
<dbReference type="InterPro" id="IPR033248">
    <property type="entry name" value="Transketolase_C"/>
</dbReference>
<evidence type="ECO:0000256" key="1">
    <source>
        <dbReference type="ARBA" id="ARBA00001964"/>
    </source>
</evidence>
<evidence type="ECO:0000256" key="5">
    <source>
        <dbReference type="SAM" id="Phobius"/>
    </source>
</evidence>
<evidence type="ECO:0000256" key="4">
    <source>
        <dbReference type="ARBA" id="ARBA00023052"/>
    </source>
</evidence>
<dbReference type="CDD" id="cd07033">
    <property type="entry name" value="TPP_PYR_DXS_TK_like"/>
    <property type="match status" value="1"/>
</dbReference>
<evidence type="ECO:0000256" key="3">
    <source>
        <dbReference type="ARBA" id="ARBA00022679"/>
    </source>
</evidence>
<keyword evidence="5" id="KW-0812">Transmembrane</keyword>
<comment type="caution">
    <text evidence="7">The sequence shown here is derived from an EMBL/GenBank/DDBJ whole genome shotgun (WGS) entry which is preliminary data.</text>
</comment>
<keyword evidence="4" id="KW-0786">Thiamine pyrophosphate</keyword>
<reference evidence="8" key="1">
    <citation type="submission" date="2017-09" db="EMBL/GenBank/DDBJ databases">
        <title>Depth-based differentiation of microbial function through sediment-hosted aquifers and enrichment of novel symbionts in the deep terrestrial subsurface.</title>
        <authorList>
            <person name="Probst A.J."/>
            <person name="Ladd B."/>
            <person name="Jarett J.K."/>
            <person name="Geller-Mcgrath D.E."/>
            <person name="Sieber C.M.K."/>
            <person name="Emerson J.B."/>
            <person name="Anantharaman K."/>
            <person name="Thomas B.C."/>
            <person name="Malmstrom R."/>
            <person name="Stieglmeier M."/>
            <person name="Klingl A."/>
            <person name="Woyke T."/>
            <person name="Ryan C.M."/>
            <person name="Banfield J.F."/>
        </authorList>
    </citation>
    <scope>NUCLEOTIDE SEQUENCE [LARGE SCALE GENOMIC DNA]</scope>
</reference>
<keyword evidence="5" id="KW-0472">Membrane</keyword>
<feature type="domain" description="Transketolase-like pyrimidine-binding" evidence="6">
    <location>
        <begin position="19"/>
        <end position="184"/>
    </location>
</feature>
<dbReference type="InterPro" id="IPR029061">
    <property type="entry name" value="THDP-binding"/>
</dbReference>